<feature type="compositionally biased region" description="Basic and acidic residues" evidence="4">
    <location>
        <begin position="302"/>
        <end position="319"/>
    </location>
</feature>
<feature type="region of interest" description="Disordered" evidence="4">
    <location>
        <begin position="49"/>
        <end position="247"/>
    </location>
</feature>
<dbReference type="RefSeq" id="XP_038048227.1">
    <property type="nucleotide sequence ID" value="XM_038192299.1"/>
</dbReference>
<accession>A0A913Z904</accession>
<dbReference type="InterPro" id="IPR051681">
    <property type="entry name" value="Ser/Thr_Kinases-Pseudokinases"/>
</dbReference>
<organism evidence="6 7">
    <name type="scientific">Patiria miniata</name>
    <name type="common">Bat star</name>
    <name type="synonym">Asterina miniata</name>
    <dbReference type="NCBI Taxonomy" id="46514"/>
    <lineage>
        <taxon>Eukaryota</taxon>
        <taxon>Metazoa</taxon>
        <taxon>Echinodermata</taxon>
        <taxon>Eleutherozoa</taxon>
        <taxon>Asterozoa</taxon>
        <taxon>Asteroidea</taxon>
        <taxon>Valvatacea</taxon>
        <taxon>Valvatida</taxon>
        <taxon>Asterinidae</taxon>
        <taxon>Patiria</taxon>
    </lineage>
</organism>
<dbReference type="InterPro" id="IPR017441">
    <property type="entry name" value="Protein_kinase_ATP_BS"/>
</dbReference>
<feature type="compositionally biased region" description="Basic and acidic residues" evidence="4">
    <location>
        <begin position="119"/>
        <end position="140"/>
    </location>
</feature>
<dbReference type="OMA" id="DITHGAR"/>
<feature type="domain" description="Protein kinase" evidence="5">
    <location>
        <begin position="433"/>
        <end position="688"/>
    </location>
</feature>
<dbReference type="InterPro" id="IPR011009">
    <property type="entry name" value="Kinase-like_dom_sf"/>
</dbReference>
<reference evidence="6" key="1">
    <citation type="submission" date="2022-11" db="UniProtKB">
        <authorList>
            <consortium name="EnsemblMetazoa"/>
        </authorList>
    </citation>
    <scope>IDENTIFICATION</scope>
</reference>
<dbReference type="EnsemblMetazoa" id="XM_038192299.1">
    <property type="protein sequence ID" value="XP_038048227.1"/>
    <property type="gene ID" value="LOC119722259"/>
</dbReference>
<keyword evidence="7" id="KW-1185">Reference proteome</keyword>
<feature type="binding site" evidence="3">
    <location>
        <position position="463"/>
    </location>
    <ligand>
        <name>ATP</name>
        <dbReference type="ChEBI" id="CHEBI:30616"/>
    </ligand>
</feature>
<feature type="compositionally biased region" description="Basic residues" evidence="4">
    <location>
        <begin position="174"/>
        <end position="195"/>
    </location>
</feature>
<name>A0A913Z904_PATMI</name>
<dbReference type="SUPFAM" id="SSF56112">
    <property type="entry name" value="Protein kinase-like (PK-like)"/>
    <property type="match status" value="1"/>
</dbReference>
<protein>
    <recommendedName>
        <fullName evidence="5">Protein kinase domain-containing protein</fullName>
    </recommendedName>
</protein>
<dbReference type="AlphaFoldDB" id="A0A913Z904"/>
<dbReference type="SMART" id="SM00220">
    <property type="entry name" value="S_TKc"/>
    <property type="match status" value="1"/>
</dbReference>
<evidence type="ECO:0000256" key="4">
    <source>
        <dbReference type="SAM" id="MobiDB-lite"/>
    </source>
</evidence>
<proteinExistence type="predicted"/>
<keyword evidence="1 3" id="KW-0547">Nucleotide-binding</keyword>
<evidence type="ECO:0000256" key="2">
    <source>
        <dbReference type="ARBA" id="ARBA00022840"/>
    </source>
</evidence>
<dbReference type="PANTHER" id="PTHR44329:SF298">
    <property type="entry name" value="MIXED LINEAGE KINASE DOMAIN-LIKE PROTEIN"/>
    <property type="match status" value="1"/>
</dbReference>
<dbReference type="CDD" id="cd00180">
    <property type="entry name" value="PKc"/>
    <property type="match status" value="1"/>
</dbReference>
<dbReference type="GO" id="GO:0005524">
    <property type="term" value="F:ATP binding"/>
    <property type="evidence" value="ECO:0007669"/>
    <property type="project" value="UniProtKB-UniRule"/>
</dbReference>
<dbReference type="OrthoDB" id="5963061at2759"/>
<dbReference type="GeneID" id="119722259"/>
<dbReference type="Pfam" id="PF00069">
    <property type="entry name" value="Pkinase"/>
    <property type="match status" value="1"/>
</dbReference>
<evidence type="ECO:0000313" key="6">
    <source>
        <dbReference type="EnsemblMetazoa" id="XP_038048227.1"/>
    </source>
</evidence>
<keyword evidence="2 3" id="KW-0067">ATP-binding</keyword>
<evidence type="ECO:0000259" key="5">
    <source>
        <dbReference type="PROSITE" id="PS50011"/>
    </source>
</evidence>
<dbReference type="GO" id="GO:0004674">
    <property type="term" value="F:protein serine/threonine kinase activity"/>
    <property type="evidence" value="ECO:0007669"/>
    <property type="project" value="TreeGrafter"/>
</dbReference>
<dbReference type="PROSITE" id="PS50011">
    <property type="entry name" value="PROTEIN_KINASE_DOM"/>
    <property type="match status" value="1"/>
</dbReference>
<feature type="region of interest" description="Disordered" evidence="4">
    <location>
        <begin position="1"/>
        <end position="22"/>
    </location>
</feature>
<feature type="compositionally biased region" description="Basic and acidic residues" evidence="4">
    <location>
        <begin position="161"/>
        <end position="173"/>
    </location>
</feature>
<dbReference type="Proteomes" id="UP000887568">
    <property type="component" value="Unplaced"/>
</dbReference>
<dbReference type="PANTHER" id="PTHR44329">
    <property type="entry name" value="SERINE/THREONINE-PROTEIN KINASE TNNI3K-RELATED"/>
    <property type="match status" value="1"/>
</dbReference>
<dbReference type="Gene3D" id="1.10.510.10">
    <property type="entry name" value="Transferase(Phosphotransferase) domain 1"/>
    <property type="match status" value="1"/>
</dbReference>
<dbReference type="PROSITE" id="PS00107">
    <property type="entry name" value="PROTEIN_KINASE_ATP"/>
    <property type="match status" value="1"/>
</dbReference>
<evidence type="ECO:0000256" key="3">
    <source>
        <dbReference type="PROSITE-ProRule" id="PRU10141"/>
    </source>
</evidence>
<evidence type="ECO:0000256" key="1">
    <source>
        <dbReference type="ARBA" id="ARBA00022741"/>
    </source>
</evidence>
<dbReference type="InterPro" id="IPR000719">
    <property type="entry name" value="Prot_kinase_dom"/>
</dbReference>
<sequence>MNRRTDRYFHGPTVPSNHSYSRGKSTFHRVFTLPLRRLFLCCTPGHDEPYQPQPKPSDFGRHHQHVAATRGRSPSSADETRPGKRLSGRKVAPYPEGSSLLSRQPLVKSDQSTTKQQRARQDITHGARDVDDVSIQDKDPQASTRSSKRCWNPGQVGVSLLRHEQKTTSEAAKKPRKSKKGSKKRKSGTKGKKNQIRPLPPLPVTIATATDDEQSARNPSLLDAAVRPTRTQKQGEKEKQNFTNEYRPKQVQVLPANRGTRTDIVVTKMMPARQDSPVVDNLTTKYSERKGHQAGRPLTKLNNKDLQNKAKKSTGDENIPKPMVVTVKPVPKQIQNSPQAPRKGRQYDNPAPFVCRPLPALPSSVAAQNARNLLPVKPKPILQNGAQFQQPRKPKRPAEPGRLTMIPLTTNGFTRELKCTVYRPSDFEAITVNGAAVTLGQGTFGEVNLMRLLSSKRPLVAVKFCKSHLVQDGDVWREVAAMQAVQDHWAFPKLYGIIRSQRSQDLSAIVMEFIGNTNSMMGLSVADAIRSKKYMPFKHNWVWIANDIARGLAHLHSKDYLHCDLKTNNALLWRDPNRNMWRAKLIDMGKACKKNEAKGPMFLSKAEQRETAQIFPHVPHEVLAGEVGYTVEGDIFSLGYLLLQIAQVSTLKKPMKKLGERCNGTRPRSRPALSRVIQELTSFAVNGC</sequence>
<evidence type="ECO:0000313" key="7">
    <source>
        <dbReference type="Proteomes" id="UP000887568"/>
    </source>
</evidence>
<feature type="region of interest" description="Disordered" evidence="4">
    <location>
        <begin position="289"/>
        <end position="321"/>
    </location>
</feature>